<keyword evidence="7" id="KW-0256">Endoplasmic reticulum</keyword>
<feature type="transmembrane region" description="Helical" evidence="11">
    <location>
        <begin position="6"/>
        <end position="29"/>
    </location>
</feature>
<keyword evidence="9 11" id="KW-0472">Membrane</keyword>
<dbReference type="EMBL" id="HACM01010657">
    <property type="protein sequence ID" value="CRZ11099.1"/>
    <property type="molecule type" value="Transcribed_RNA"/>
</dbReference>
<dbReference type="EC" id="2.4.1.258" evidence="3"/>
<dbReference type="PANTHER" id="PTHR12646:SF0">
    <property type="entry name" value="DOL-P-MAN:MAN(5)GLCNAC(2)-PP-DOL ALPHA-1,3-MANNOSYLTRANSFERASE"/>
    <property type="match status" value="1"/>
</dbReference>
<dbReference type="Pfam" id="PF05208">
    <property type="entry name" value="ALG3"/>
    <property type="match status" value="1"/>
</dbReference>
<feature type="transmembrane region" description="Helical" evidence="11">
    <location>
        <begin position="95"/>
        <end position="116"/>
    </location>
</feature>
<feature type="transmembrane region" description="Helical" evidence="11">
    <location>
        <begin position="372"/>
        <end position="390"/>
    </location>
</feature>
<keyword evidence="8 11" id="KW-1133">Transmembrane helix</keyword>
<reference evidence="12" key="1">
    <citation type="submission" date="2015-04" db="EMBL/GenBank/DDBJ databases">
        <title>The genome sequence of the plant pathogenic Rhizarian Plasmodiophora brassicae reveals insights in its biotrophic life cycle and the origin of chitin synthesis.</title>
        <authorList>
            <person name="Schwelm A."/>
            <person name="Fogelqvist J."/>
            <person name="Knaust A."/>
            <person name="Julke S."/>
            <person name="Lilja T."/>
            <person name="Dhandapani V."/>
            <person name="Bonilla-Rosso G."/>
            <person name="Karlsson M."/>
            <person name="Shevchenko A."/>
            <person name="Choi S.R."/>
            <person name="Kim H.G."/>
            <person name="Park J.Y."/>
            <person name="Lim Y.P."/>
            <person name="Ludwig-Muller J."/>
            <person name="Dixelius C."/>
        </authorList>
    </citation>
    <scope>NUCLEOTIDE SEQUENCE</scope>
    <source>
        <tissue evidence="12">Potato root galls</tissue>
    </source>
</reference>
<dbReference type="GO" id="GO:0052925">
    <property type="term" value="F:dol-P-Man:Man(5)GlcNAc(2)-PP-Dol alpha-1,3-mannosyltransferase activity"/>
    <property type="evidence" value="ECO:0007669"/>
    <property type="project" value="UniProtKB-EC"/>
</dbReference>
<evidence type="ECO:0000256" key="3">
    <source>
        <dbReference type="ARBA" id="ARBA00011964"/>
    </source>
</evidence>
<dbReference type="PANTHER" id="PTHR12646">
    <property type="entry name" value="NOT56 - RELATED"/>
    <property type="match status" value="1"/>
</dbReference>
<feature type="transmembrane region" description="Helical" evidence="11">
    <location>
        <begin position="170"/>
        <end position="198"/>
    </location>
</feature>
<comment type="pathway">
    <text evidence="2">Protein modification; protein glycosylation.</text>
</comment>
<feature type="transmembrane region" description="Helical" evidence="11">
    <location>
        <begin position="143"/>
        <end position="164"/>
    </location>
</feature>
<dbReference type="AlphaFoldDB" id="A0A0H5RQV3"/>
<name>A0A0H5RQV3_9EUKA</name>
<proteinExistence type="predicted"/>
<feature type="transmembrane region" description="Helical" evidence="11">
    <location>
        <begin position="347"/>
        <end position="366"/>
    </location>
</feature>
<feature type="transmembrane region" description="Helical" evidence="11">
    <location>
        <begin position="210"/>
        <end position="231"/>
    </location>
</feature>
<evidence type="ECO:0000256" key="4">
    <source>
        <dbReference type="ARBA" id="ARBA00022676"/>
    </source>
</evidence>
<evidence type="ECO:0000256" key="1">
    <source>
        <dbReference type="ARBA" id="ARBA00004477"/>
    </source>
</evidence>
<evidence type="ECO:0000256" key="11">
    <source>
        <dbReference type="SAM" id="Phobius"/>
    </source>
</evidence>
<dbReference type="InterPro" id="IPR007873">
    <property type="entry name" value="Glycosyltransferase_ALG3"/>
</dbReference>
<comment type="subcellular location">
    <subcellularLocation>
        <location evidence="1">Endoplasmic reticulum membrane</location>
        <topology evidence="1">Multi-pass membrane protein</topology>
    </subcellularLocation>
</comment>
<evidence type="ECO:0000256" key="6">
    <source>
        <dbReference type="ARBA" id="ARBA00022692"/>
    </source>
</evidence>
<feature type="transmembrane region" description="Helical" evidence="11">
    <location>
        <begin position="66"/>
        <end position="83"/>
    </location>
</feature>
<evidence type="ECO:0000256" key="8">
    <source>
        <dbReference type="ARBA" id="ARBA00022989"/>
    </source>
</evidence>
<evidence type="ECO:0000256" key="7">
    <source>
        <dbReference type="ARBA" id="ARBA00022824"/>
    </source>
</evidence>
<organism evidence="12">
    <name type="scientific">Spongospora subterranea</name>
    <dbReference type="NCBI Taxonomy" id="70186"/>
    <lineage>
        <taxon>Eukaryota</taxon>
        <taxon>Sar</taxon>
        <taxon>Rhizaria</taxon>
        <taxon>Endomyxa</taxon>
        <taxon>Phytomyxea</taxon>
        <taxon>Plasmodiophorida</taxon>
        <taxon>Plasmodiophoridae</taxon>
        <taxon>Spongospora</taxon>
    </lineage>
</organism>
<dbReference type="GO" id="GO:0005789">
    <property type="term" value="C:endoplasmic reticulum membrane"/>
    <property type="evidence" value="ECO:0007669"/>
    <property type="project" value="UniProtKB-SubCell"/>
</dbReference>
<evidence type="ECO:0000256" key="2">
    <source>
        <dbReference type="ARBA" id="ARBA00004922"/>
    </source>
</evidence>
<evidence type="ECO:0000256" key="9">
    <source>
        <dbReference type="ARBA" id="ARBA00023136"/>
    </source>
</evidence>
<comment type="catalytic activity">
    <reaction evidence="10">
        <text>an alpha-D-Man-(1-&gt;2)-alpha-D-Man-(1-&gt;2)-alpha-D-Man-(1-&gt;3)-[alpha-D-Man-(1-&gt;6)]-beta-D-Man-(1-&gt;4)-beta-D-GlcNAc-(1-&gt;4)-alpha-D-GlcNAc-diphospho-di-trans,poly-cis-dolichol + a di-trans,poly-cis-dolichyl beta-D-mannosyl phosphate = an alpha-D-Man-(1-&gt;2)-alpha-D-Man-(1-&gt;2)-alpha-D-Man-(1-&gt;3)-[alpha-D-Man-(1-&gt;3)-alpha-D-Man-(1-&gt;6)]-beta-D-Man-(1-&gt;4)-beta-D-GlcNAc-(1-&gt;4)-alpha-D-GlcNAc-diphospho-di-trans,poly-cis-dolichol + a di-trans,poly-cis-dolichyl phosphate + H(+)</text>
        <dbReference type="Rhea" id="RHEA:29527"/>
        <dbReference type="Rhea" id="RHEA-COMP:19498"/>
        <dbReference type="Rhea" id="RHEA-COMP:19501"/>
        <dbReference type="Rhea" id="RHEA-COMP:19516"/>
        <dbReference type="Rhea" id="RHEA-COMP:19517"/>
        <dbReference type="ChEBI" id="CHEBI:15378"/>
        <dbReference type="ChEBI" id="CHEBI:57683"/>
        <dbReference type="ChEBI" id="CHEBI:58211"/>
        <dbReference type="ChEBI" id="CHEBI:132515"/>
        <dbReference type="ChEBI" id="CHEBI:132516"/>
        <dbReference type="EC" id="2.4.1.258"/>
    </reaction>
    <physiologicalReaction direction="left-to-right" evidence="10">
        <dbReference type="Rhea" id="RHEA:29528"/>
    </physiologicalReaction>
</comment>
<evidence type="ECO:0000256" key="5">
    <source>
        <dbReference type="ARBA" id="ARBA00022679"/>
    </source>
</evidence>
<evidence type="ECO:0000313" key="12">
    <source>
        <dbReference type="EMBL" id="CRZ11099.1"/>
    </source>
</evidence>
<protein>
    <recommendedName>
        <fullName evidence="3">dolichyl-P-Man:Man5GlcNAc2-PP-dolichol alpha-1,3-mannosyltransferase</fullName>
        <ecNumber evidence="3">2.4.1.258</ecNumber>
    </recommendedName>
</protein>
<sequence length="407" mass="46881">MPPVVWGKPLVAWACTLLICDAIVCMFIINRIAYTEIDWKAYMEQVQQFIGGERDYMSIRGGTGPLVYPAGFLYIFAWLRQVTYDGTDIRAAQTIFAAIYLATQGLLFIILGNASLKNGHHSRQRIAIMFVLMCLSRRLHSLYVLRLFNDCVAMLLFHFSLFFFVNSNRYSLGCILYSLAVSVKMNILLFAPGLLVVLLHRFPGLKTVPYLAICASVQILLGLPFLLAHPLSYLKKAFELDREFFYIWTVNFRFLNESTFVSKYLAFGLLGMHLICLYLFARQNWMNKTGFMSLLTAKHRIHLDPSHILDILFVSNFIGITFSRTIHYQFYTWYGHHLAWLLLRTQLPLYVQITLWTTIELVYNVYPPRASASIVLQLAHIVLLLALYTLPDKSRRVITDADKSKPN</sequence>
<accession>A0A0H5RQV3</accession>
<feature type="transmembrane region" description="Helical" evidence="11">
    <location>
        <begin position="264"/>
        <end position="281"/>
    </location>
</feature>
<keyword evidence="4" id="KW-0328">Glycosyltransferase</keyword>
<keyword evidence="5" id="KW-0808">Transferase</keyword>
<keyword evidence="6 11" id="KW-0812">Transmembrane</keyword>
<evidence type="ECO:0000256" key="10">
    <source>
        <dbReference type="ARBA" id="ARBA00049506"/>
    </source>
</evidence>